<feature type="transmembrane region" description="Helical" evidence="1">
    <location>
        <begin position="174"/>
        <end position="196"/>
    </location>
</feature>
<sequence length="204" mass="21950">MSLSPSELPRPRCFAVLILVEFVSGILGFIAGYVKYKKVNGYRMPDDCITPGNFGGGAEKYDCNAGLAVVVALSLAIIFIVISQAFLLINGGCHYRFPSPDDPPGTKKVKPAVWLFYLMIFFGVIVCVLLGMGIPRKGRSTPKMCPSIPNSDSTTAYAPSFQEPHSKKVCTAPAAPIIGGIGVFFHVAISMLYYAYAADKNNPS</sequence>
<dbReference type="Proteomes" id="UP001152523">
    <property type="component" value="Unassembled WGS sequence"/>
</dbReference>
<feature type="transmembrane region" description="Helical" evidence="1">
    <location>
        <begin position="14"/>
        <end position="34"/>
    </location>
</feature>
<dbReference type="EMBL" id="CAMAPF010000035">
    <property type="protein sequence ID" value="CAH9081020.1"/>
    <property type="molecule type" value="Genomic_DNA"/>
</dbReference>
<keyword evidence="1" id="KW-0472">Membrane</keyword>
<organism evidence="2 3">
    <name type="scientific">Cuscuta epithymum</name>
    <dbReference type="NCBI Taxonomy" id="186058"/>
    <lineage>
        <taxon>Eukaryota</taxon>
        <taxon>Viridiplantae</taxon>
        <taxon>Streptophyta</taxon>
        <taxon>Embryophyta</taxon>
        <taxon>Tracheophyta</taxon>
        <taxon>Spermatophyta</taxon>
        <taxon>Magnoliopsida</taxon>
        <taxon>eudicotyledons</taxon>
        <taxon>Gunneridae</taxon>
        <taxon>Pentapetalae</taxon>
        <taxon>asterids</taxon>
        <taxon>lamiids</taxon>
        <taxon>Solanales</taxon>
        <taxon>Convolvulaceae</taxon>
        <taxon>Cuscuteae</taxon>
        <taxon>Cuscuta</taxon>
        <taxon>Cuscuta subgen. Cuscuta</taxon>
    </lineage>
</organism>
<accession>A0AAV0CNZ9</accession>
<evidence type="ECO:0000313" key="2">
    <source>
        <dbReference type="EMBL" id="CAH9081020.1"/>
    </source>
</evidence>
<name>A0AAV0CNZ9_9ASTE</name>
<comment type="caution">
    <text evidence="2">The sequence shown here is derived from an EMBL/GenBank/DDBJ whole genome shotgun (WGS) entry which is preliminary data.</text>
</comment>
<feature type="transmembrane region" description="Helical" evidence="1">
    <location>
        <begin position="112"/>
        <end position="134"/>
    </location>
</feature>
<keyword evidence="1" id="KW-1133">Transmembrane helix</keyword>
<evidence type="ECO:0000313" key="3">
    <source>
        <dbReference type="Proteomes" id="UP001152523"/>
    </source>
</evidence>
<keyword evidence="1" id="KW-0812">Transmembrane</keyword>
<protein>
    <submittedName>
        <fullName evidence="2">Uncharacterized protein</fullName>
    </submittedName>
</protein>
<proteinExistence type="predicted"/>
<reference evidence="2" key="1">
    <citation type="submission" date="2022-07" db="EMBL/GenBank/DDBJ databases">
        <authorList>
            <person name="Macas J."/>
            <person name="Novak P."/>
            <person name="Neumann P."/>
        </authorList>
    </citation>
    <scope>NUCLEOTIDE SEQUENCE</scope>
</reference>
<keyword evidence="3" id="KW-1185">Reference proteome</keyword>
<feature type="transmembrane region" description="Helical" evidence="1">
    <location>
        <begin position="67"/>
        <end position="92"/>
    </location>
</feature>
<dbReference type="AlphaFoldDB" id="A0AAV0CNZ9"/>
<gene>
    <name evidence="2" type="ORF">CEPIT_LOCUS7583</name>
</gene>
<evidence type="ECO:0000256" key="1">
    <source>
        <dbReference type="SAM" id="Phobius"/>
    </source>
</evidence>